<dbReference type="InterPro" id="IPR006015">
    <property type="entry name" value="Universal_stress_UspA"/>
</dbReference>
<dbReference type="PANTHER" id="PTHR46268:SF15">
    <property type="entry name" value="UNIVERSAL STRESS PROTEIN HP_0031"/>
    <property type="match status" value="1"/>
</dbReference>
<comment type="caution">
    <text evidence="3">The sequence shown here is derived from an EMBL/GenBank/DDBJ whole genome shotgun (WGS) entry which is preliminary data.</text>
</comment>
<dbReference type="AlphaFoldDB" id="A0A4S2H4P3"/>
<dbReference type="Gene3D" id="3.40.50.12370">
    <property type="match status" value="1"/>
</dbReference>
<comment type="similarity">
    <text evidence="1">Belongs to the universal stress protein A family.</text>
</comment>
<dbReference type="OrthoDB" id="9804721at2"/>
<dbReference type="CDD" id="cd00293">
    <property type="entry name" value="USP-like"/>
    <property type="match status" value="2"/>
</dbReference>
<feature type="domain" description="UspA" evidence="2">
    <location>
        <begin position="2"/>
        <end position="156"/>
    </location>
</feature>
<dbReference type="SUPFAM" id="SSF52402">
    <property type="entry name" value="Adenine nucleotide alpha hydrolases-like"/>
    <property type="match status" value="2"/>
</dbReference>
<proteinExistence type="inferred from homology"/>
<protein>
    <submittedName>
        <fullName evidence="3">Universal stress protein</fullName>
    </submittedName>
</protein>
<evidence type="ECO:0000313" key="4">
    <source>
        <dbReference type="Proteomes" id="UP000308054"/>
    </source>
</evidence>
<accession>A0A4S2H4P3</accession>
<reference evidence="3 4" key="1">
    <citation type="journal article" date="2017" name="Int. J. Syst. Evol. Microbiol.">
        <title>Marinicauda algicola sp. nov., isolated from a marine red alga Rhodosorus marinus.</title>
        <authorList>
            <person name="Jeong S.E."/>
            <person name="Jeon S.H."/>
            <person name="Chun B.H."/>
            <person name="Kim D.W."/>
            <person name="Jeon C.O."/>
        </authorList>
    </citation>
    <scope>NUCLEOTIDE SEQUENCE [LARGE SCALE GENOMIC DNA]</scope>
    <source>
        <strain evidence="3 4">JCM 31718</strain>
    </source>
</reference>
<dbReference type="EMBL" id="SRXW01000001">
    <property type="protein sequence ID" value="TGY90627.1"/>
    <property type="molecule type" value="Genomic_DNA"/>
</dbReference>
<dbReference type="PRINTS" id="PR01438">
    <property type="entry name" value="UNVRSLSTRESS"/>
</dbReference>
<dbReference type="Pfam" id="PF00582">
    <property type="entry name" value="Usp"/>
    <property type="match status" value="2"/>
</dbReference>
<dbReference type="InterPro" id="IPR006016">
    <property type="entry name" value="UspA"/>
</dbReference>
<sequence>MDRIIALIDASPYGESVCDHAAWVAQKTGFGVDLLHVVAHRPGAGAPLDLTGNLTLGARSRLMESLARHDEESAKLARERGRVLVDAARARLESAGLSGVQARLRTGDLLEAVREVEDGARVLILGKRGEHADFARLHLGSNLERVVRAAHRPVLVAARAFTTPQRALIAFDTGRSVAKAIDHIAKGRLFAGMTLHLLHAGEESTQVRSALEAAAEKLRAAGHSVETAIEPGEPEAVIAAHVGEAGADVLVMGAYGHSRIRNLIIGSTTTQMIRACKVPVLLFRPDTQE</sequence>
<gene>
    <name evidence="3" type="ORF">E5163_05785</name>
</gene>
<evidence type="ECO:0000259" key="2">
    <source>
        <dbReference type="Pfam" id="PF00582"/>
    </source>
</evidence>
<evidence type="ECO:0000256" key="1">
    <source>
        <dbReference type="ARBA" id="ARBA00008791"/>
    </source>
</evidence>
<keyword evidence="4" id="KW-1185">Reference proteome</keyword>
<feature type="domain" description="UspA" evidence="2">
    <location>
        <begin position="206"/>
        <end position="284"/>
    </location>
</feature>
<evidence type="ECO:0000313" key="3">
    <source>
        <dbReference type="EMBL" id="TGY90627.1"/>
    </source>
</evidence>
<dbReference type="Proteomes" id="UP000308054">
    <property type="component" value="Unassembled WGS sequence"/>
</dbReference>
<name>A0A4S2H4P3_9PROT</name>
<dbReference type="PANTHER" id="PTHR46268">
    <property type="entry name" value="STRESS RESPONSE PROTEIN NHAX"/>
    <property type="match status" value="1"/>
</dbReference>
<organism evidence="3 4">
    <name type="scientific">Marinicauda algicola</name>
    <dbReference type="NCBI Taxonomy" id="2029849"/>
    <lineage>
        <taxon>Bacteria</taxon>
        <taxon>Pseudomonadati</taxon>
        <taxon>Pseudomonadota</taxon>
        <taxon>Alphaproteobacteria</taxon>
        <taxon>Maricaulales</taxon>
        <taxon>Maricaulaceae</taxon>
        <taxon>Marinicauda</taxon>
    </lineage>
</organism>
<dbReference type="RefSeq" id="WP_135995125.1">
    <property type="nucleotide sequence ID" value="NZ_CP071057.1"/>
</dbReference>